<reference evidence="2" key="1">
    <citation type="submission" date="2023-04" db="EMBL/GenBank/DDBJ databases">
        <title>Genomic diversity of scab-causing Streptomyces spp. in the province of Quebec, Canada.</title>
        <authorList>
            <person name="Biessy A."/>
            <person name="Cadieux M."/>
            <person name="Ciotola M."/>
            <person name="Filion M."/>
        </authorList>
    </citation>
    <scope>NUCLEOTIDE SEQUENCE</scope>
    <source>
        <strain evidence="2">B21-115</strain>
    </source>
</reference>
<feature type="compositionally biased region" description="Gly residues" evidence="1">
    <location>
        <begin position="22"/>
        <end position="32"/>
    </location>
</feature>
<feature type="region of interest" description="Disordered" evidence="1">
    <location>
        <begin position="18"/>
        <end position="38"/>
    </location>
</feature>
<sequence length="56" mass="5960">MTTERLREPRRVADAMDTVVGTGDGRGPGRGARSGKRPATVTVMPLWARPRAGARG</sequence>
<name>A0ABU8ARF5_9ACTN</name>
<evidence type="ECO:0000256" key="1">
    <source>
        <dbReference type="SAM" id="MobiDB-lite"/>
    </source>
</evidence>
<dbReference type="EMBL" id="JARULZ010000001">
    <property type="protein sequence ID" value="MEH0635899.1"/>
    <property type="molecule type" value="Genomic_DNA"/>
</dbReference>
<proteinExistence type="predicted"/>
<dbReference type="Proteomes" id="UP001310290">
    <property type="component" value="Unassembled WGS sequence"/>
</dbReference>
<dbReference type="RefSeq" id="WP_005481088.1">
    <property type="nucleotide sequence ID" value="NZ_JARULZ010000001.1"/>
</dbReference>
<dbReference type="GeneID" id="96271743"/>
<evidence type="ECO:0000313" key="3">
    <source>
        <dbReference type="Proteomes" id="UP001310290"/>
    </source>
</evidence>
<evidence type="ECO:0000313" key="2">
    <source>
        <dbReference type="EMBL" id="MEH0635899.1"/>
    </source>
</evidence>
<comment type="caution">
    <text evidence="2">The sequence shown here is derived from an EMBL/GenBank/DDBJ whole genome shotgun (WGS) entry which is preliminary data.</text>
</comment>
<keyword evidence="3" id="KW-1185">Reference proteome</keyword>
<organism evidence="2 3">
    <name type="scientific">Streptomyces bottropensis</name>
    <dbReference type="NCBI Taxonomy" id="42235"/>
    <lineage>
        <taxon>Bacteria</taxon>
        <taxon>Bacillati</taxon>
        <taxon>Actinomycetota</taxon>
        <taxon>Actinomycetes</taxon>
        <taxon>Kitasatosporales</taxon>
        <taxon>Streptomycetaceae</taxon>
        <taxon>Streptomyces</taxon>
    </lineage>
</organism>
<protein>
    <submittedName>
        <fullName evidence="2">Uncharacterized protein</fullName>
    </submittedName>
</protein>
<gene>
    <name evidence="2" type="ORF">QBA35_21640</name>
</gene>
<accession>A0ABU8ARF5</accession>